<dbReference type="OrthoDB" id="7055052at2"/>
<evidence type="ECO:0000256" key="4">
    <source>
        <dbReference type="ARBA" id="ARBA00022692"/>
    </source>
</evidence>
<dbReference type="EMBL" id="SWFM01000001">
    <property type="protein sequence ID" value="TKD72299.1"/>
    <property type="molecule type" value="Genomic_DNA"/>
</dbReference>
<dbReference type="GO" id="GO:0022857">
    <property type="term" value="F:transmembrane transporter activity"/>
    <property type="evidence" value="ECO:0007669"/>
    <property type="project" value="InterPro"/>
</dbReference>
<dbReference type="Proteomes" id="UP000310541">
    <property type="component" value="Unassembled WGS sequence"/>
</dbReference>
<proteinExistence type="predicted"/>
<evidence type="ECO:0000256" key="7">
    <source>
        <dbReference type="SAM" id="Phobius"/>
    </source>
</evidence>
<feature type="transmembrane region" description="Helical" evidence="7">
    <location>
        <begin position="383"/>
        <end position="404"/>
    </location>
</feature>
<feature type="transmembrane region" description="Helical" evidence="7">
    <location>
        <begin position="357"/>
        <end position="377"/>
    </location>
</feature>
<dbReference type="Gene3D" id="1.20.1250.20">
    <property type="entry name" value="MFS general substrate transporter like domains"/>
    <property type="match status" value="1"/>
</dbReference>
<feature type="transmembrane region" description="Helical" evidence="7">
    <location>
        <begin position="271"/>
        <end position="291"/>
    </location>
</feature>
<name>A0A4U1MLD9_9BACL</name>
<evidence type="ECO:0000256" key="6">
    <source>
        <dbReference type="ARBA" id="ARBA00023136"/>
    </source>
</evidence>
<evidence type="ECO:0000313" key="10">
    <source>
        <dbReference type="Proteomes" id="UP000310541"/>
    </source>
</evidence>
<feature type="domain" description="Major facilitator superfamily (MFS) profile" evidence="8">
    <location>
        <begin position="1"/>
        <end position="411"/>
    </location>
</feature>
<accession>A0A4U1MLD9</accession>
<evidence type="ECO:0000313" key="9">
    <source>
        <dbReference type="EMBL" id="TKD72299.1"/>
    </source>
</evidence>
<evidence type="ECO:0000256" key="5">
    <source>
        <dbReference type="ARBA" id="ARBA00022989"/>
    </source>
</evidence>
<dbReference type="InterPro" id="IPR020846">
    <property type="entry name" value="MFS_dom"/>
</dbReference>
<gene>
    <name evidence="9" type="ORF">FBF83_05785</name>
</gene>
<dbReference type="CDD" id="cd06173">
    <property type="entry name" value="MFS_MefA_like"/>
    <property type="match status" value="1"/>
</dbReference>
<dbReference type="PROSITE" id="PS50850">
    <property type="entry name" value="MFS"/>
    <property type="match status" value="1"/>
</dbReference>
<feature type="transmembrane region" description="Helical" evidence="7">
    <location>
        <begin position="48"/>
        <end position="73"/>
    </location>
</feature>
<comment type="subcellular location">
    <subcellularLocation>
        <location evidence="1">Cell membrane</location>
        <topology evidence="1">Multi-pass membrane protein</topology>
    </subcellularLocation>
</comment>
<sequence length="423" mass="46546">MAVLDAYIKLVKNHDYRNFLLAATVLNLGRKLSWVALGWFVYQVTGSALSIGIVISAATIAPLVSSIFVGGILDEYDRRFVMVAENAVRGILLSLIPFLYWFDILTLWMIVVVVFLNGLLSSFTTIGTSSILPEFLESNELERGNALFTMTGQVGSLIGPALGGFSTALFGAPLTLLINVLCFFSASLLYIRIPRSAYQGEIQRKTNDKLADKVSRFKKDTVEGFAFIKHYNVLIMIALVTFFFNFTYAPLEPMLPVYVDLILNENADTLGIMWSVFAVGSFIGAIAWVRLGRNFPYSFALGTIIILWGLVPLSFAFTTNSYVVYTLMFIGGIVFSPYNIVAPTLKQKLVPNRLRGRVFGVYGLIAGLGFPIGVYLGGLLAEYIGVTLTIMTGGILTILLGAVVTMHPSLRFKEVGSLDYFIK</sequence>
<feature type="transmembrane region" description="Helical" evidence="7">
    <location>
        <begin position="298"/>
        <end position="317"/>
    </location>
</feature>
<feature type="transmembrane region" description="Helical" evidence="7">
    <location>
        <begin position="168"/>
        <end position="191"/>
    </location>
</feature>
<feature type="transmembrane region" description="Helical" evidence="7">
    <location>
        <begin position="323"/>
        <end position="345"/>
    </location>
</feature>
<organism evidence="9 10">
    <name type="scientific">Guptibacillus hwajinpoensis</name>
    <dbReference type="NCBI Taxonomy" id="208199"/>
    <lineage>
        <taxon>Bacteria</taxon>
        <taxon>Bacillati</taxon>
        <taxon>Bacillota</taxon>
        <taxon>Bacilli</taxon>
        <taxon>Bacillales</taxon>
        <taxon>Guptibacillaceae</taxon>
        <taxon>Guptibacillus</taxon>
    </lineage>
</organism>
<evidence type="ECO:0000256" key="3">
    <source>
        <dbReference type="ARBA" id="ARBA00022475"/>
    </source>
</evidence>
<dbReference type="PANTHER" id="PTHR23513">
    <property type="entry name" value="INTEGRAL MEMBRANE EFFLUX PROTEIN-RELATED"/>
    <property type="match status" value="1"/>
</dbReference>
<feature type="transmembrane region" description="Helical" evidence="7">
    <location>
        <begin position="19"/>
        <end position="42"/>
    </location>
</feature>
<reference evidence="9 10" key="1">
    <citation type="submission" date="2019-04" db="EMBL/GenBank/DDBJ databases">
        <title>Genome sequence of Bacillus hwajinpoensis strain Y2.</title>
        <authorList>
            <person name="Fair J.L."/>
            <person name="Maclea K.S."/>
        </authorList>
    </citation>
    <scope>NUCLEOTIDE SEQUENCE [LARGE SCALE GENOMIC DNA]</scope>
    <source>
        <strain evidence="9 10">Y2</strain>
    </source>
</reference>
<dbReference type="GO" id="GO:0005886">
    <property type="term" value="C:plasma membrane"/>
    <property type="evidence" value="ECO:0007669"/>
    <property type="project" value="UniProtKB-SubCell"/>
</dbReference>
<feature type="transmembrane region" description="Helical" evidence="7">
    <location>
        <begin position="233"/>
        <end position="251"/>
    </location>
</feature>
<keyword evidence="3" id="KW-1003">Cell membrane</keyword>
<dbReference type="Pfam" id="PF05977">
    <property type="entry name" value="MFS_3"/>
    <property type="match status" value="1"/>
</dbReference>
<evidence type="ECO:0000259" key="8">
    <source>
        <dbReference type="PROSITE" id="PS50850"/>
    </source>
</evidence>
<dbReference type="PANTHER" id="PTHR23513:SF6">
    <property type="entry name" value="MAJOR FACILITATOR SUPERFAMILY ASSOCIATED DOMAIN-CONTAINING PROTEIN"/>
    <property type="match status" value="1"/>
</dbReference>
<dbReference type="InterPro" id="IPR010290">
    <property type="entry name" value="TM_effector"/>
</dbReference>
<dbReference type="AlphaFoldDB" id="A0A4U1MLD9"/>
<keyword evidence="5 7" id="KW-1133">Transmembrane helix</keyword>
<comment type="caution">
    <text evidence="9">The sequence shown here is derived from an EMBL/GenBank/DDBJ whole genome shotgun (WGS) entry which is preliminary data.</text>
</comment>
<keyword evidence="6 7" id="KW-0472">Membrane</keyword>
<evidence type="ECO:0000256" key="1">
    <source>
        <dbReference type="ARBA" id="ARBA00004651"/>
    </source>
</evidence>
<keyword evidence="4 7" id="KW-0812">Transmembrane</keyword>
<evidence type="ECO:0000256" key="2">
    <source>
        <dbReference type="ARBA" id="ARBA00022448"/>
    </source>
</evidence>
<protein>
    <submittedName>
        <fullName evidence="9">MFS transporter</fullName>
    </submittedName>
</protein>
<dbReference type="InterPro" id="IPR036259">
    <property type="entry name" value="MFS_trans_sf"/>
</dbReference>
<keyword evidence="2" id="KW-0813">Transport</keyword>
<dbReference type="SUPFAM" id="SSF103473">
    <property type="entry name" value="MFS general substrate transporter"/>
    <property type="match status" value="1"/>
</dbReference>